<feature type="compositionally biased region" description="Pro residues" evidence="1">
    <location>
        <begin position="17"/>
        <end position="31"/>
    </location>
</feature>
<dbReference type="EMBL" id="JAAALK010000970">
    <property type="protein sequence ID" value="KAG8043267.1"/>
    <property type="molecule type" value="Genomic_DNA"/>
</dbReference>
<sequence>MDLSTDDASALQSSSRPPSPGPCAPPAPSPWPDLRQLRDAGTVSGRCFEGACDTRRLPPTQIDHPTENSSTATGCDKL</sequence>
<evidence type="ECO:0000313" key="3">
    <source>
        <dbReference type="Proteomes" id="UP000729402"/>
    </source>
</evidence>
<evidence type="ECO:0000256" key="1">
    <source>
        <dbReference type="SAM" id="MobiDB-lite"/>
    </source>
</evidence>
<accession>A0A8J5RBA9</accession>
<name>A0A8J5RBA9_ZIZPA</name>
<reference evidence="2" key="1">
    <citation type="journal article" date="2021" name="bioRxiv">
        <title>Whole Genome Assembly and Annotation of Northern Wild Rice, Zizania palustris L., Supports a Whole Genome Duplication in the Zizania Genus.</title>
        <authorList>
            <person name="Haas M."/>
            <person name="Kono T."/>
            <person name="Macchietto M."/>
            <person name="Millas R."/>
            <person name="McGilp L."/>
            <person name="Shao M."/>
            <person name="Duquette J."/>
            <person name="Hirsch C.N."/>
            <person name="Kimball J."/>
        </authorList>
    </citation>
    <scope>NUCLEOTIDE SEQUENCE</scope>
    <source>
        <tissue evidence="2">Fresh leaf tissue</tissue>
    </source>
</reference>
<comment type="caution">
    <text evidence="2">The sequence shown here is derived from an EMBL/GenBank/DDBJ whole genome shotgun (WGS) entry which is preliminary data.</text>
</comment>
<dbReference type="Proteomes" id="UP000729402">
    <property type="component" value="Unassembled WGS sequence"/>
</dbReference>
<reference evidence="2" key="2">
    <citation type="submission" date="2021-02" db="EMBL/GenBank/DDBJ databases">
        <authorList>
            <person name="Kimball J.A."/>
            <person name="Haas M.W."/>
            <person name="Macchietto M."/>
            <person name="Kono T."/>
            <person name="Duquette J."/>
            <person name="Shao M."/>
        </authorList>
    </citation>
    <scope>NUCLEOTIDE SEQUENCE</scope>
    <source>
        <tissue evidence="2">Fresh leaf tissue</tissue>
    </source>
</reference>
<feature type="region of interest" description="Disordered" evidence="1">
    <location>
        <begin position="1"/>
        <end position="78"/>
    </location>
</feature>
<protein>
    <submittedName>
        <fullName evidence="2">Uncharacterized protein</fullName>
    </submittedName>
</protein>
<evidence type="ECO:0000313" key="2">
    <source>
        <dbReference type="EMBL" id="KAG8043267.1"/>
    </source>
</evidence>
<organism evidence="2 3">
    <name type="scientific">Zizania palustris</name>
    <name type="common">Northern wild rice</name>
    <dbReference type="NCBI Taxonomy" id="103762"/>
    <lineage>
        <taxon>Eukaryota</taxon>
        <taxon>Viridiplantae</taxon>
        <taxon>Streptophyta</taxon>
        <taxon>Embryophyta</taxon>
        <taxon>Tracheophyta</taxon>
        <taxon>Spermatophyta</taxon>
        <taxon>Magnoliopsida</taxon>
        <taxon>Liliopsida</taxon>
        <taxon>Poales</taxon>
        <taxon>Poaceae</taxon>
        <taxon>BOP clade</taxon>
        <taxon>Oryzoideae</taxon>
        <taxon>Oryzeae</taxon>
        <taxon>Zizaniinae</taxon>
        <taxon>Zizania</taxon>
    </lineage>
</organism>
<dbReference type="AlphaFoldDB" id="A0A8J5RBA9"/>
<feature type="compositionally biased region" description="Polar residues" evidence="1">
    <location>
        <begin position="67"/>
        <end position="78"/>
    </location>
</feature>
<proteinExistence type="predicted"/>
<keyword evidence="3" id="KW-1185">Reference proteome</keyword>
<feature type="compositionally biased region" description="Polar residues" evidence="1">
    <location>
        <begin position="1"/>
        <end position="12"/>
    </location>
</feature>
<feature type="non-terminal residue" evidence="2">
    <location>
        <position position="1"/>
    </location>
</feature>
<gene>
    <name evidence="2" type="ORF">GUJ93_ZPchr0217g6461</name>
</gene>